<keyword evidence="12" id="KW-1185">Reference proteome</keyword>
<dbReference type="Proteomes" id="UP000770661">
    <property type="component" value="Unassembled WGS sequence"/>
</dbReference>
<proteinExistence type="inferred from homology"/>
<dbReference type="Pfam" id="PF02434">
    <property type="entry name" value="Fringe"/>
    <property type="match status" value="1"/>
</dbReference>
<evidence type="ECO:0000256" key="9">
    <source>
        <dbReference type="ARBA" id="ARBA00037847"/>
    </source>
</evidence>
<dbReference type="PANTHER" id="PTHR10811">
    <property type="entry name" value="FRINGE-RELATED"/>
    <property type="match status" value="1"/>
</dbReference>
<protein>
    <submittedName>
        <fullName evidence="11">Beta-1,3-glucosyltransferase</fullName>
    </submittedName>
</protein>
<feature type="domain" description="Fringe-like glycosyltransferase" evidence="10">
    <location>
        <begin position="238"/>
        <end position="325"/>
    </location>
</feature>
<evidence type="ECO:0000313" key="11">
    <source>
        <dbReference type="EMBL" id="KAG0728196.1"/>
    </source>
</evidence>
<dbReference type="EMBL" id="JACEEZ010002519">
    <property type="protein sequence ID" value="KAG0728196.1"/>
    <property type="molecule type" value="Genomic_DNA"/>
</dbReference>
<dbReference type="OrthoDB" id="421979at2759"/>
<evidence type="ECO:0000256" key="3">
    <source>
        <dbReference type="ARBA" id="ARBA00022676"/>
    </source>
</evidence>
<keyword evidence="8" id="KW-0472">Membrane</keyword>
<keyword evidence="7" id="KW-1133">Transmembrane helix</keyword>
<evidence type="ECO:0000256" key="8">
    <source>
        <dbReference type="ARBA" id="ARBA00023136"/>
    </source>
</evidence>
<comment type="similarity">
    <text evidence="2">Belongs to the glycosyltransferase 31 family.</text>
</comment>
<dbReference type="GO" id="GO:0016757">
    <property type="term" value="F:glycosyltransferase activity"/>
    <property type="evidence" value="ECO:0007669"/>
    <property type="project" value="UniProtKB-KW"/>
</dbReference>
<evidence type="ECO:0000256" key="6">
    <source>
        <dbReference type="ARBA" id="ARBA00022968"/>
    </source>
</evidence>
<gene>
    <name evidence="11" type="primary">B3GLCT</name>
    <name evidence="11" type="ORF">GWK47_032997</name>
</gene>
<dbReference type="Gene3D" id="3.90.550.50">
    <property type="match status" value="1"/>
</dbReference>
<dbReference type="GO" id="GO:0016020">
    <property type="term" value="C:membrane"/>
    <property type="evidence" value="ECO:0007669"/>
    <property type="project" value="UniProtKB-SubCell"/>
</dbReference>
<keyword evidence="3" id="KW-0328">Glycosyltransferase</keyword>
<dbReference type="AlphaFoldDB" id="A0A8J4YTD5"/>
<comment type="caution">
    <text evidence="11">The sequence shown here is derived from an EMBL/GenBank/DDBJ whole genome shotgun (WGS) entry which is preliminary data.</text>
</comment>
<evidence type="ECO:0000256" key="7">
    <source>
        <dbReference type="ARBA" id="ARBA00022989"/>
    </source>
</evidence>
<evidence type="ECO:0000256" key="4">
    <source>
        <dbReference type="ARBA" id="ARBA00022679"/>
    </source>
</evidence>
<evidence type="ECO:0000256" key="2">
    <source>
        <dbReference type="ARBA" id="ARBA00008661"/>
    </source>
</evidence>
<dbReference type="GO" id="GO:0012505">
    <property type="term" value="C:endomembrane system"/>
    <property type="evidence" value="ECO:0007669"/>
    <property type="project" value="UniProtKB-SubCell"/>
</dbReference>
<evidence type="ECO:0000256" key="5">
    <source>
        <dbReference type="ARBA" id="ARBA00022692"/>
    </source>
</evidence>
<keyword evidence="4" id="KW-0808">Transferase</keyword>
<evidence type="ECO:0000256" key="1">
    <source>
        <dbReference type="ARBA" id="ARBA00004606"/>
    </source>
</evidence>
<keyword evidence="5" id="KW-0812">Transmembrane</keyword>
<sequence>MRTVRGLLRDYSLPALLMPWITVGLSLSFHHSETFVFVIVDAENLKLNTVKDVVANLSSQAAQLDVPAVVYSTSKEWPGAGSWTYFPLLQRLHSKHGGSRFWVAFVGSQVRVRLAKLLPVLHTKESSQLVFMGRGVQDEEETIIHHFAHVDATQPFVYPDVRAGMVLSGALISRLAKKWGEVKAKAGLEMNIDASYEFASFVRAAGVELIPDQAFCVKDEGYCALLYSPPTNCGKAADVSKIHFAVKSCKKYHKERLPVLGNTWLKQAINYAIYSDVEDSSYGTVSVGVANTERGHCGKTMAIMHRAAHLEEVQWLVIADDDTLLR</sequence>
<reference evidence="11" key="1">
    <citation type="submission" date="2020-07" db="EMBL/GenBank/DDBJ databases">
        <title>The High-quality genome of the commercially important snow crab, Chionoecetes opilio.</title>
        <authorList>
            <person name="Jeong J.-H."/>
            <person name="Ryu S."/>
        </authorList>
    </citation>
    <scope>NUCLEOTIDE SEQUENCE</scope>
    <source>
        <strain evidence="11">MADBK_172401_WGS</strain>
        <tissue evidence="11">Digestive gland</tissue>
    </source>
</reference>
<organism evidence="11 12">
    <name type="scientific">Chionoecetes opilio</name>
    <name type="common">Atlantic snow crab</name>
    <name type="synonym">Cancer opilio</name>
    <dbReference type="NCBI Taxonomy" id="41210"/>
    <lineage>
        <taxon>Eukaryota</taxon>
        <taxon>Metazoa</taxon>
        <taxon>Ecdysozoa</taxon>
        <taxon>Arthropoda</taxon>
        <taxon>Crustacea</taxon>
        <taxon>Multicrustacea</taxon>
        <taxon>Malacostraca</taxon>
        <taxon>Eumalacostraca</taxon>
        <taxon>Eucarida</taxon>
        <taxon>Decapoda</taxon>
        <taxon>Pleocyemata</taxon>
        <taxon>Brachyura</taxon>
        <taxon>Eubrachyura</taxon>
        <taxon>Majoidea</taxon>
        <taxon>Majidae</taxon>
        <taxon>Chionoecetes</taxon>
    </lineage>
</organism>
<comment type="subcellular location">
    <subcellularLocation>
        <location evidence="9">Endomembrane system</location>
        <topology evidence="9">Single-pass membrane protein</topology>
    </subcellularLocation>
    <subcellularLocation>
        <location evidence="1">Membrane</location>
        <topology evidence="1">Single-pass type II membrane protein</topology>
    </subcellularLocation>
</comment>
<accession>A0A8J4YTD5</accession>
<evidence type="ECO:0000259" key="10">
    <source>
        <dbReference type="Pfam" id="PF02434"/>
    </source>
</evidence>
<keyword evidence="6" id="KW-0735">Signal-anchor</keyword>
<dbReference type="InterPro" id="IPR003378">
    <property type="entry name" value="Fringe-like_glycosylTrfase"/>
</dbReference>
<evidence type="ECO:0000313" key="12">
    <source>
        <dbReference type="Proteomes" id="UP000770661"/>
    </source>
</evidence>
<name>A0A8J4YTD5_CHIOP</name>